<evidence type="ECO:0000256" key="5">
    <source>
        <dbReference type="SAM" id="Coils"/>
    </source>
</evidence>
<protein>
    <recommendedName>
        <fullName evidence="1">Glucosidase 2 subunit beta</fullName>
    </recommendedName>
</protein>
<evidence type="ECO:0000313" key="9">
    <source>
        <dbReference type="EMBL" id="KAH7139001.1"/>
    </source>
</evidence>
<dbReference type="InterPro" id="IPR009011">
    <property type="entry name" value="Man6P_isomerase_rcpt-bd_dom_sf"/>
</dbReference>
<gene>
    <name evidence="9" type="ORF">B0J11DRAFT_563868</name>
</gene>
<feature type="compositionally biased region" description="Polar residues" evidence="6">
    <location>
        <begin position="397"/>
        <end position="411"/>
    </location>
</feature>
<keyword evidence="4" id="KW-1015">Disulfide bond</keyword>
<feature type="signal peptide" evidence="7">
    <location>
        <begin position="1"/>
        <end position="22"/>
    </location>
</feature>
<feature type="chain" id="PRO_5040317955" description="Glucosidase 2 subunit beta" evidence="7">
    <location>
        <begin position="23"/>
        <end position="566"/>
    </location>
</feature>
<feature type="coiled-coil region" evidence="5">
    <location>
        <begin position="172"/>
        <end position="224"/>
    </location>
</feature>
<dbReference type="SUPFAM" id="SSF50911">
    <property type="entry name" value="Mannose 6-phosphate receptor domain"/>
    <property type="match status" value="1"/>
</dbReference>
<dbReference type="PANTHER" id="PTHR12630">
    <property type="entry name" value="N-LINKED OLIGOSACCHARIDE PROCESSING"/>
    <property type="match status" value="1"/>
</dbReference>
<keyword evidence="10" id="KW-1185">Reference proteome</keyword>
<comment type="caution">
    <text evidence="9">The sequence shown here is derived from an EMBL/GenBank/DDBJ whole genome shotgun (WGS) entry which is preliminary data.</text>
</comment>
<dbReference type="PROSITE" id="PS51914">
    <property type="entry name" value="MRH"/>
    <property type="match status" value="1"/>
</dbReference>
<feature type="coiled-coil region" evidence="5">
    <location>
        <begin position="257"/>
        <end position="284"/>
    </location>
</feature>
<evidence type="ECO:0000256" key="2">
    <source>
        <dbReference type="ARBA" id="ARBA00022729"/>
    </source>
</evidence>
<evidence type="ECO:0000259" key="8">
    <source>
        <dbReference type="PROSITE" id="PS51914"/>
    </source>
</evidence>
<evidence type="ECO:0000256" key="3">
    <source>
        <dbReference type="ARBA" id="ARBA00022824"/>
    </source>
</evidence>
<dbReference type="InterPro" id="IPR036607">
    <property type="entry name" value="PRKCSH"/>
</dbReference>
<keyword evidence="3" id="KW-0256">Endoplasmic reticulum</keyword>
<feature type="compositionally biased region" description="Basic and acidic residues" evidence="6">
    <location>
        <begin position="384"/>
        <end position="395"/>
    </location>
</feature>
<keyword evidence="5" id="KW-0175">Coiled coil</keyword>
<organism evidence="9 10">
    <name type="scientific">Dendryphion nanum</name>
    <dbReference type="NCBI Taxonomy" id="256645"/>
    <lineage>
        <taxon>Eukaryota</taxon>
        <taxon>Fungi</taxon>
        <taxon>Dikarya</taxon>
        <taxon>Ascomycota</taxon>
        <taxon>Pezizomycotina</taxon>
        <taxon>Dothideomycetes</taxon>
        <taxon>Pleosporomycetidae</taxon>
        <taxon>Pleosporales</taxon>
        <taxon>Torulaceae</taxon>
        <taxon>Dendryphion</taxon>
    </lineage>
</organism>
<reference evidence="9" key="1">
    <citation type="journal article" date="2021" name="Nat. Commun.">
        <title>Genetic determinants of endophytism in the Arabidopsis root mycobiome.</title>
        <authorList>
            <person name="Mesny F."/>
            <person name="Miyauchi S."/>
            <person name="Thiergart T."/>
            <person name="Pickel B."/>
            <person name="Atanasova L."/>
            <person name="Karlsson M."/>
            <person name="Huettel B."/>
            <person name="Barry K.W."/>
            <person name="Haridas S."/>
            <person name="Chen C."/>
            <person name="Bauer D."/>
            <person name="Andreopoulos W."/>
            <person name="Pangilinan J."/>
            <person name="LaButti K."/>
            <person name="Riley R."/>
            <person name="Lipzen A."/>
            <person name="Clum A."/>
            <person name="Drula E."/>
            <person name="Henrissat B."/>
            <person name="Kohler A."/>
            <person name="Grigoriev I.V."/>
            <person name="Martin F.M."/>
            <person name="Hacquard S."/>
        </authorList>
    </citation>
    <scope>NUCLEOTIDE SEQUENCE</scope>
    <source>
        <strain evidence="9">MPI-CAGE-CH-0243</strain>
    </source>
</reference>
<name>A0A9P9EL99_9PLEO</name>
<keyword evidence="2 7" id="KW-0732">Signal</keyword>
<evidence type="ECO:0000256" key="4">
    <source>
        <dbReference type="ARBA" id="ARBA00023157"/>
    </source>
</evidence>
<accession>A0A9P9EL99</accession>
<dbReference type="Gene3D" id="2.70.130.10">
    <property type="entry name" value="Mannose-6-phosphate receptor binding domain"/>
    <property type="match status" value="1"/>
</dbReference>
<dbReference type="Proteomes" id="UP000700596">
    <property type="component" value="Unassembled WGS sequence"/>
</dbReference>
<feature type="region of interest" description="Disordered" evidence="6">
    <location>
        <begin position="383"/>
        <end position="411"/>
    </location>
</feature>
<proteinExistence type="predicted"/>
<evidence type="ECO:0000256" key="1">
    <source>
        <dbReference type="ARBA" id="ARBA00022387"/>
    </source>
</evidence>
<evidence type="ECO:0000256" key="7">
    <source>
        <dbReference type="SAM" id="SignalP"/>
    </source>
</evidence>
<dbReference type="OrthoDB" id="28322at2759"/>
<dbReference type="Pfam" id="PF13015">
    <property type="entry name" value="PRKCSH_1"/>
    <property type="match status" value="1"/>
</dbReference>
<dbReference type="Pfam" id="PF12999">
    <property type="entry name" value="PRKCSH-like"/>
    <property type="match status" value="2"/>
</dbReference>
<sequence length="566" mass="63569">MGHKHLSTISILIPLLTLTVNAASEVPRPRGVGPEFAKFYKDPQSFSCISNPSIKLDISQLNDDYCDCPDGSDEPGTSACSYISPLSPPQPSRVKVGQFNETLALPGFYCKNKGHQPSYVPFTYVNDGVCDYELCCDGSDEWEGVGGTKCEDRCTKMGKEWRKQDEIRQKSLGAANKKRKELIAEAGRMKKEVENRIQTLKTQIQSQELKVQSLEKSLTELERQEKGKVIRGAGKGGKLGVLRTLTKERIDELVLNVGRVRAEREAARSRIQELETILRAFKEDYNPNFNDEGVKRAVRAWEDYAAQERPGPDDASDRDLDEILKPDSESAIKWEEFDDNTEGDVDVLYQFEAYLPAPVRDWVDAKLRDLRIMMIENGILADPHTSENPESKAVTDARSQLDSARSSLNNDVNDLRNHEEDINKDYGPDDVFRALKDQCIEQDSGEYTYEHCFLSSTTQKSKKGGGNTGMGSFTRFERQVFDEDLPADGKGIGAGERWVLHYENGQHCWNGPSRSTQVILVCAENSELWKVVEAEKCAYKMEVGTPAVCEIRATGKKDANKEHDEL</sequence>
<dbReference type="AlphaFoldDB" id="A0A9P9EL99"/>
<dbReference type="InterPro" id="IPR039794">
    <property type="entry name" value="Gtb1-like"/>
</dbReference>
<dbReference type="GO" id="GO:0017177">
    <property type="term" value="C:glucosidase II complex"/>
    <property type="evidence" value="ECO:0007669"/>
    <property type="project" value="TreeGrafter"/>
</dbReference>
<evidence type="ECO:0000256" key="6">
    <source>
        <dbReference type="SAM" id="MobiDB-lite"/>
    </source>
</evidence>
<dbReference type="InterPro" id="IPR044865">
    <property type="entry name" value="MRH_dom"/>
</dbReference>
<dbReference type="EMBL" id="JAGMWT010000001">
    <property type="protein sequence ID" value="KAH7139001.1"/>
    <property type="molecule type" value="Genomic_DNA"/>
</dbReference>
<evidence type="ECO:0000313" key="10">
    <source>
        <dbReference type="Proteomes" id="UP000700596"/>
    </source>
</evidence>
<dbReference type="InterPro" id="IPR028146">
    <property type="entry name" value="PRKCSH_N"/>
</dbReference>
<feature type="domain" description="MRH" evidence="8">
    <location>
        <begin position="437"/>
        <end position="551"/>
    </location>
</feature>
<dbReference type="PANTHER" id="PTHR12630:SF1">
    <property type="entry name" value="GLUCOSIDASE 2 SUBUNIT BETA"/>
    <property type="match status" value="1"/>
</dbReference>
<dbReference type="GO" id="GO:0006491">
    <property type="term" value="P:N-glycan processing"/>
    <property type="evidence" value="ECO:0007669"/>
    <property type="project" value="TreeGrafter"/>
</dbReference>